<feature type="binding site" evidence="12">
    <location>
        <position position="8"/>
    </location>
    <ligand>
        <name>ATP</name>
        <dbReference type="ChEBI" id="CHEBI:30616"/>
    </ligand>
</feature>
<dbReference type="SUPFAM" id="SSF81301">
    <property type="entry name" value="Nucleotidyltransferase"/>
    <property type="match status" value="1"/>
</dbReference>
<dbReference type="GO" id="GO:0004810">
    <property type="term" value="F:CCA tRNA nucleotidyltransferase activity"/>
    <property type="evidence" value="ECO:0007669"/>
    <property type="project" value="UniProtKB-UniRule"/>
</dbReference>
<keyword evidence="9 12" id="KW-0460">Magnesium</keyword>
<keyword evidence="11 12" id="KW-0511">Multifunctional enzyme</keyword>
<dbReference type="AlphaFoldDB" id="A0A9Q7UR92"/>
<dbReference type="GO" id="GO:0001680">
    <property type="term" value="P:tRNA 3'-terminal CCA addition"/>
    <property type="evidence" value="ECO:0007669"/>
    <property type="project" value="UniProtKB-UniRule"/>
</dbReference>
<dbReference type="InterPro" id="IPR032828">
    <property type="entry name" value="PolyA_RNA-bd"/>
</dbReference>
<dbReference type="Gene3D" id="3.30.460.10">
    <property type="entry name" value="Beta Polymerase, domain 2"/>
    <property type="match status" value="1"/>
</dbReference>
<evidence type="ECO:0000256" key="7">
    <source>
        <dbReference type="ARBA" id="ARBA00022800"/>
    </source>
</evidence>
<dbReference type="PROSITE" id="PS51831">
    <property type="entry name" value="HD"/>
    <property type="match status" value="1"/>
</dbReference>
<feature type="domain" description="HD" evidence="13">
    <location>
        <begin position="232"/>
        <end position="333"/>
    </location>
</feature>
<dbReference type="InterPro" id="IPR003607">
    <property type="entry name" value="HD/PDEase_dom"/>
</dbReference>
<evidence type="ECO:0000259" key="13">
    <source>
        <dbReference type="PROSITE" id="PS51831"/>
    </source>
</evidence>
<dbReference type="InterPro" id="IPR006674">
    <property type="entry name" value="HD_domain"/>
</dbReference>
<feature type="binding site" evidence="12">
    <location>
        <position position="21"/>
    </location>
    <ligand>
        <name>Mg(2+)</name>
        <dbReference type="ChEBI" id="CHEBI:18420"/>
    </ligand>
</feature>
<dbReference type="EMBL" id="LT984813">
    <property type="protein sequence ID" value="SPD63216.1"/>
    <property type="molecule type" value="Genomic_DNA"/>
</dbReference>
<dbReference type="InterPro" id="IPR012006">
    <property type="entry name" value="CCA_bact"/>
</dbReference>
<comment type="domain">
    <text evidence="12">Comprises two domains: an N-terminal domain containing the nucleotidyltransferase activity and a C-terminal HD domain associated with both phosphodiesterase and phosphatase activities.</text>
</comment>
<evidence type="ECO:0000256" key="8">
    <source>
        <dbReference type="ARBA" id="ARBA00022840"/>
    </source>
</evidence>
<dbReference type="GO" id="GO:0016791">
    <property type="term" value="F:phosphatase activity"/>
    <property type="evidence" value="ECO:0007669"/>
    <property type="project" value="UniProtKB-UniRule"/>
</dbReference>
<dbReference type="HAMAP" id="MF_01261">
    <property type="entry name" value="CCA_bact_type1"/>
    <property type="match status" value="1"/>
</dbReference>
<dbReference type="EC" id="2.7.7.72" evidence="12"/>
<proteinExistence type="inferred from homology"/>
<dbReference type="CDD" id="cd00077">
    <property type="entry name" value="HDc"/>
    <property type="match status" value="1"/>
</dbReference>
<feature type="binding site" evidence="12">
    <location>
        <position position="11"/>
    </location>
    <ligand>
        <name>CTP</name>
        <dbReference type="ChEBI" id="CHEBI:37563"/>
    </ligand>
</feature>
<feature type="binding site" evidence="12">
    <location>
        <position position="8"/>
    </location>
    <ligand>
        <name>CTP</name>
        <dbReference type="ChEBI" id="CHEBI:37563"/>
    </ligand>
</feature>
<dbReference type="GO" id="GO:0042245">
    <property type="term" value="P:RNA repair"/>
    <property type="evidence" value="ECO:0007669"/>
    <property type="project" value="UniProtKB-KW"/>
</dbReference>
<comment type="similarity">
    <text evidence="12">Belongs to the tRNA nucleotidyltransferase/poly(A) polymerase family. Bacterial CCA-adding enzyme type 1 subfamily.</text>
</comment>
<dbReference type="SUPFAM" id="SSF81891">
    <property type="entry name" value="Poly A polymerase C-terminal region-like"/>
    <property type="match status" value="1"/>
</dbReference>
<dbReference type="PANTHER" id="PTHR47545">
    <property type="entry name" value="MULTIFUNCTIONAL CCA PROTEIN"/>
    <property type="match status" value="1"/>
</dbReference>
<dbReference type="RefSeq" id="WP_115707877.1">
    <property type="nucleotide sequence ID" value="NZ_LT984813.1"/>
</dbReference>
<evidence type="ECO:0000256" key="6">
    <source>
        <dbReference type="ARBA" id="ARBA00022741"/>
    </source>
</evidence>
<evidence type="ECO:0000256" key="3">
    <source>
        <dbReference type="ARBA" id="ARBA00022694"/>
    </source>
</evidence>
<comment type="subunit">
    <text evidence="12">Monomer. Can also form homodimers and oligomers.</text>
</comment>
<keyword evidence="3 12" id="KW-0819">tRNA processing</keyword>
<keyword evidence="12 14" id="KW-0378">Hydrolase</keyword>
<evidence type="ECO:0000313" key="15">
    <source>
        <dbReference type="Proteomes" id="UP000254259"/>
    </source>
</evidence>
<keyword evidence="4 12" id="KW-0548">Nucleotidyltransferase</keyword>
<evidence type="ECO:0000256" key="4">
    <source>
        <dbReference type="ARBA" id="ARBA00022695"/>
    </source>
</evidence>
<keyword evidence="6 12" id="KW-0547">Nucleotide-binding</keyword>
<dbReference type="PANTHER" id="PTHR47545:SF1">
    <property type="entry name" value="MULTIFUNCTIONAL CCA PROTEIN"/>
    <property type="match status" value="1"/>
</dbReference>
<keyword evidence="7 12" id="KW-0692">RNA repair</keyword>
<feature type="binding site" evidence="12">
    <location>
        <position position="91"/>
    </location>
    <ligand>
        <name>CTP</name>
        <dbReference type="ChEBI" id="CHEBI:37563"/>
    </ligand>
</feature>
<evidence type="ECO:0000256" key="11">
    <source>
        <dbReference type="ARBA" id="ARBA00023268"/>
    </source>
</evidence>
<feature type="binding site" evidence="12">
    <location>
        <position position="91"/>
    </location>
    <ligand>
        <name>ATP</name>
        <dbReference type="ChEBI" id="CHEBI:30616"/>
    </ligand>
</feature>
<evidence type="ECO:0000256" key="9">
    <source>
        <dbReference type="ARBA" id="ARBA00022842"/>
    </source>
</evidence>
<dbReference type="EC" id="3.1.3.-" evidence="12"/>
<dbReference type="PIRSF" id="PIRSF000813">
    <property type="entry name" value="CCA_bact"/>
    <property type="match status" value="1"/>
</dbReference>
<dbReference type="CDD" id="cd05398">
    <property type="entry name" value="NT_ClassII-CCAase"/>
    <property type="match status" value="1"/>
</dbReference>
<dbReference type="Pfam" id="PF01966">
    <property type="entry name" value="HD"/>
    <property type="match status" value="1"/>
</dbReference>
<dbReference type="GO" id="GO:0005524">
    <property type="term" value="F:ATP binding"/>
    <property type="evidence" value="ECO:0007669"/>
    <property type="project" value="UniProtKB-UniRule"/>
</dbReference>
<sequence>MQVYAVGGAIRDELLGKPSQDRDYVVVGATPAEMEAAGYRPVGKDFPVFLHPRTQEEYALARTERKTAMGYKGFAFYCEPDVTLEDDLVRRDLTINAMARAVDADGNLTGPVIDPHGGQRDLSARLFRHVSDAFAEDPVRILRLARFAARFHDFSVAAETMRLMREMVAAGEVDALVPERVWQELARGLMEARPARMFEVLRECGALARLLPELERLWGVPQRADFHPEVDTGVHVMMVIDCAAALDAPLPVRFAALVHDLGKGTTPEDVLPRHIGHELRSVKLLEQVCARLRVPNECRDLALVVAREHGNIHRSLEFGAAAVVRLLERCDALRKPARFAQALQACEADKRGRKGFEHSEYPQAARLLAAREAAASVDAGAIARACADNVAQIKDRVHAARVAAVAQRLGVQPDGA</sequence>
<comment type="cofactor">
    <cofactor evidence="12">
        <name>Ni(2+)</name>
        <dbReference type="ChEBI" id="CHEBI:49786"/>
    </cofactor>
    <text evidence="12">Nickel for phosphatase activity.</text>
</comment>
<protein>
    <recommendedName>
        <fullName evidence="12">Multifunctional CCA protein</fullName>
    </recommendedName>
    <domain>
        <recommendedName>
            <fullName evidence="12">CCA-adding enzyme</fullName>
            <ecNumber evidence="12">2.7.7.72</ecNumber>
        </recommendedName>
        <alternativeName>
            <fullName evidence="12">CCA tRNA nucleotidyltransferase</fullName>
        </alternativeName>
        <alternativeName>
            <fullName evidence="12">tRNA CCA-pyrophosphorylase</fullName>
        </alternativeName>
        <alternativeName>
            <fullName evidence="12">tRNA adenylyl-/cytidylyl-transferase</fullName>
        </alternativeName>
        <alternativeName>
            <fullName evidence="12">tRNA nucleotidyltransferase</fullName>
        </alternativeName>
        <alternativeName>
            <fullName evidence="12">tRNA-NT</fullName>
        </alternativeName>
    </domain>
    <domain>
        <recommendedName>
            <fullName evidence="12">2'-nucleotidase</fullName>
            <ecNumber evidence="12">3.1.3.-</ecNumber>
        </recommendedName>
    </domain>
    <domain>
        <recommendedName>
            <fullName evidence="12">2',3'-cyclic phosphodiesterase</fullName>
            <ecNumber evidence="12">3.1.4.-</ecNumber>
        </recommendedName>
    </domain>
    <domain>
        <recommendedName>
            <fullName evidence="12">Phosphatase</fullName>
        </recommendedName>
    </domain>
</protein>
<dbReference type="InterPro" id="IPR043519">
    <property type="entry name" value="NT_sf"/>
</dbReference>
<keyword evidence="10 12" id="KW-0694">RNA-binding</keyword>
<comment type="catalytic activity">
    <reaction evidence="12">
        <text>a tRNA precursor + 2 CTP + ATP = a tRNA with a 3' CCA end + 3 diphosphate</text>
        <dbReference type="Rhea" id="RHEA:14433"/>
        <dbReference type="Rhea" id="RHEA-COMP:10465"/>
        <dbReference type="Rhea" id="RHEA-COMP:10468"/>
        <dbReference type="ChEBI" id="CHEBI:30616"/>
        <dbReference type="ChEBI" id="CHEBI:33019"/>
        <dbReference type="ChEBI" id="CHEBI:37563"/>
        <dbReference type="ChEBI" id="CHEBI:74896"/>
        <dbReference type="ChEBI" id="CHEBI:83071"/>
        <dbReference type="EC" id="2.7.7.72"/>
    </reaction>
</comment>
<dbReference type="Pfam" id="PF01743">
    <property type="entry name" value="PolyA_pol"/>
    <property type="match status" value="1"/>
</dbReference>
<dbReference type="InterPro" id="IPR050124">
    <property type="entry name" value="tRNA_CCA-adding_enzyme"/>
</dbReference>
<keyword evidence="8 12" id="KW-0067">ATP-binding</keyword>
<evidence type="ECO:0000256" key="5">
    <source>
        <dbReference type="ARBA" id="ARBA00022723"/>
    </source>
</evidence>
<reference evidence="14 15" key="1">
    <citation type="submission" date="2018-01" db="EMBL/GenBank/DDBJ databases">
        <authorList>
            <person name="Clerissi C."/>
        </authorList>
    </citation>
    <scope>NUCLEOTIDE SEQUENCE [LARGE SCALE GENOMIC DNA]</scope>
    <source>
        <strain evidence="14">Cupriavidus taiwanensis SWF 66322</strain>
    </source>
</reference>
<dbReference type="InterPro" id="IPR002646">
    <property type="entry name" value="PolA_pol_head_dom"/>
</dbReference>
<dbReference type="GO" id="GO:0000049">
    <property type="term" value="F:tRNA binding"/>
    <property type="evidence" value="ECO:0007669"/>
    <property type="project" value="UniProtKB-UniRule"/>
</dbReference>
<gene>
    <name evidence="12 14" type="primary">cca</name>
    <name evidence="14" type="ORF">CBM2636_10232</name>
</gene>
<comment type="function">
    <text evidence="12">Catalyzes the addition and repair of the essential 3'-terminal CCA sequence in tRNAs without using a nucleic acid template. Adds these three nucleotides in the order of C, C, and A to the tRNA nucleotide-73, using CTP and ATP as substrates and producing inorganic pyrophosphate. tRNA 3'-terminal CCA addition is required both for tRNA processing and repair. Also involved in tRNA surveillance by mediating tandem CCA addition to generate a CCACCA at the 3' terminus of unstable tRNAs. While stable tRNAs receive only 3'-terminal CCA, unstable tRNAs are marked with CCACCA and rapidly degraded.</text>
</comment>
<keyword evidence="2 12" id="KW-0808">Transferase</keyword>
<evidence type="ECO:0000256" key="2">
    <source>
        <dbReference type="ARBA" id="ARBA00022679"/>
    </source>
</evidence>
<name>A0A9Q7UR92_9BURK</name>
<accession>A0A9Q7UR92</accession>
<evidence type="ECO:0000313" key="14">
    <source>
        <dbReference type="EMBL" id="SPD63216.1"/>
    </source>
</evidence>
<dbReference type="NCBIfam" id="NF008137">
    <property type="entry name" value="PRK10885.1"/>
    <property type="match status" value="1"/>
</dbReference>
<dbReference type="GO" id="GO:0000287">
    <property type="term" value="F:magnesium ion binding"/>
    <property type="evidence" value="ECO:0007669"/>
    <property type="project" value="UniProtKB-UniRule"/>
</dbReference>
<feature type="binding site" evidence="12">
    <location>
        <position position="23"/>
    </location>
    <ligand>
        <name>Mg(2+)</name>
        <dbReference type="ChEBI" id="CHEBI:18420"/>
    </ligand>
</feature>
<evidence type="ECO:0000256" key="12">
    <source>
        <dbReference type="HAMAP-Rule" id="MF_01261"/>
    </source>
</evidence>
<dbReference type="Gene3D" id="1.10.3090.10">
    <property type="entry name" value="cca-adding enzyme, domain 2"/>
    <property type="match status" value="1"/>
</dbReference>
<comment type="catalytic activity">
    <reaction evidence="12">
        <text>a tRNA with a 3' CCA end + 2 CTP + ATP = a tRNA with a 3' CCACCA end + 3 diphosphate</text>
        <dbReference type="Rhea" id="RHEA:76235"/>
        <dbReference type="Rhea" id="RHEA-COMP:10468"/>
        <dbReference type="Rhea" id="RHEA-COMP:18655"/>
        <dbReference type="ChEBI" id="CHEBI:30616"/>
        <dbReference type="ChEBI" id="CHEBI:33019"/>
        <dbReference type="ChEBI" id="CHEBI:37563"/>
        <dbReference type="ChEBI" id="CHEBI:83071"/>
        <dbReference type="ChEBI" id="CHEBI:195187"/>
    </reaction>
</comment>
<comment type="miscellaneous">
    <text evidence="12">A single active site specifically recognizes both ATP and CTP and is responsible for their addition.</text>
</comment>
<organism evidence="14 15">
    <name type="scientific">Cupriavidus taiwanensis</name>
    <dbReference type="NCBI Taxonomy" id="164546"/>
    <lineage>
        <taxon>Bacteria</taxon>
        <taxon>Pseudomonadati</taxon>
        <taxon>Pseudomonadota</taxon>
        <taxon>Betaproteobacteria</taxon>
        <taxon>Burkholderiales</taxon>
        <taxon>Burkholderiaceae</taxon>
        <taxon>Cupriavidus</taxon>
    </lineage>
</organism>
<dbReference type="Pfam" id="PF12627">
    <property type="entry name" value="PolyA_pol_RNAbd"/>
    <property type="match status" value="1"/>
</dbReference>
<feature type="binding site" evidence="12">
    <location>
        <position position="146"/>
    </location>
    <ligand>
        <name>ATP</name>
        <dbReference type="ChEBI" id="CHEBI:30616"/>
    </ligand>
</feature>
<feature type="binding site" evidence="12">
    <location>
        <position position="143"/>
    </location>
    <ligand>
        <name>CTP</name>
        <dbReference type="ChEBI" id="CHEBI:37563"/>
    </ligand>
</feature>
<dbReference type="Proteomes" id="UP000254259">
    <property type="component" value="Chromosome CBM2636"/>
</dbReference>
<dbReference type="GO" id="GO:0004112">
    <property type="term" value="F:cyclic-nucleotide phosphodiesterase activity"/>
    <property type="evidence" value="ECO:0007669"/>
    <property type="project" value="UniProtKB-UniRule"/>
</dbReference>
<feature type="binding site" evidence="12">
    <location>
        <position position="143"/>
    </location>
    <ligand>
        <name>ATP</name>
        <dbReference type="ChEBI" id="CHEBI:30616"/>
    </ligand>
</feature>
<keyword evidence="1 12" id="KW-0533">Nickel</keyword>
<feature type="binding site" evidence="12">
    <location>
        <position position="11"/>
    </location>
    <ligand>
        <name>ATP</name>
        <dbReference type="ChEBI" id="CHEBI:30616"/>
    </ligand>
</feature>
<dbReference type="EC" id="3.1.4.-" evidence="12"/>
<keyword evidence="5 12" id="KW-0479">Metal-binding</keyword>
<comment type="cofactor">
    <cofactor evidence="12">
        <name>Mg(2+)</name>
        <dbReference type="ChEBI" id="CHEBI:18420"/>
    </cofactor>
    <text evidence="12">Magnesium is required for nucleotidyltransferase activity.</text>
</comment>
<evidence type="ECO:0000256" key="1">
    <source>
        <dbReference type="ARBA" id="ARBA00022596"/>
    </source>
</evidence>
<evidence type="ECO:0000256" key="10">
    <source>
        <dbReference type="ARBA" id="ARBA00022884"/>
    </source>
</evidence>
<feature type="binding site" evidence="12">
    <location>
        <position position="146"/>
    </location>
    <ligand>
        <name>CTP</name>
        <dbReference type="ChEBI" id="CHEBI:37563"/>
    </ligand>
</feature>